<gene>
    <name evidence="9" type="ORF">MYCTH_2299753</name>
</gene>
<dbReference type="HOGENOM" id="CLU_028200_0_2_1"/>
<evidence type="ECO:0000256" key="7">
    <source>
        <dbReference type="SAM" id="Phobius"/>
    </source>
</evidence>
<evidence type="ECO:0000256" key="6">
    <source>
        <dbReference type="SAM" id="MobiDB-lite"/>
    </source>
</evidence>
<feature type="transmembrane region" description="Helical" evidence="7">
    <location>
        <begin position="199"/>
        <end position="219"/>
    </location>
</feature>
<dbReference type="GeneID" id="11508000"/>
<sequence>MSGDRTGTIVACVVVMNCLSAVVVSLRFYVRAKLLRSVKSEDWCMLVSMLFCVAFGIFMIMESQSGLGRHMVDVSEEEFSEYFRWSWIATLWYNLSLCFTKISILLLYLRVLTHDYIRKTTWAAMAIVAIYNAWAIGMYLTMCVPIAKVWNAKLEGYCHPTSVWWALTYLHIITDFLIFIIPIPVVVTMTVPLRRKIGLLIVFTFGLFVCLISVIRTIMLSKLLWSPDHTWDLVAIANWSTVETNAAIVCGCMPTLRPVLAKVFGPLADRLFPHQHQSLEDPESARPRTIGSLSWNAFRFGRRSSANGAAPPAEPDLSWTDGTTLVLTRVESNKNSKPQTTNTDSDAELTISGTDHAVGPINEGLRRPPKVYARGGSS</sequence>
<keyword evidence="4 7" id="KW-0472">Membrane</keyword>
<evidence type="ECO:0000256" key="3">
    <source>
        <dbReference type="ARBA" id="ARBA00022989"/>
    </source>
</evidence>
<evidence type="ECO:0000256" key="2">
    <source>
        <dbReference type="ARBA" id="ARBA00022692"/>
    </source>
</evidence>
<dbReference type="KEGG" id="mtm:MYCTH_2299753"/>
<dbReference type="PANTHER" id="PTHR33048:SF47">
    <property type="entry name" value="INTEGRAL MEMBRANE PROTEIN-RELATED"/>
    <property type="match status" value="1"/>
</dbReference>
<reference evidence="9 10" key="1">
    <citation type="journal article" date="2011" name="Nat. Biotechnol.">
        <title>Comparative genomic analysis of the thermophilic biomass-degrading fungi Myceliophthora thermophila and Thielavia terrestris.</title>
        <authorList>
            <person name="Berka R.M."/>
            <person name="Grigoriev I.V."/>
            <person name="Otillar R."/>
            <person name="Salamov A."/>
            <person name="Grimwood J."/>
            <person name="Reid I."/>
            <person name="Ishmael N."/>
            <person name="John T."/>
            <person name="Darmond C."/>
            <person name="Moisan M.-C."/>
            <person name="Henrissat B."/>
            <person name="Coutinho P.M."/>
            <person name="Lombard V."/>
            <person name="Natvig D.O."/>
            <person name="Lindquist E."/>
            <person name="Schmutz J."/>
            <person name="Lucas S."/>
            <person name="Harris P."/>
            <person name="Powlowski J."/>
            <person name="Bellemare A."/>
            <person name="Taylor D."/>
            <person name="Butler G."/>
            <person name="de Vries R.P."/>
            <person name="Allijn I.E."/>
            <person name="van den Brink J."/>
            <person name="Ushinsky S."/>
            <person name="Storms R."/>
            <person name="Powell A.J."/>
            <person name="Paulsen I.T."/>
            <person name="Elbourne L.D.H."/>
            <person name="Baker S.E."/>
            <person name="Magnuson J."/>
            <person name="LaBoissiere S."/>
            <person name="Clutterbuck A.J."/>
            <person name="Martinez D."/>
            <person name="Wogulis M."/>
            <person name="de Leon A.L."/>
            <person name="Rey M.W."/>
            <person name="Tsang A."/>
        </authorList>
    </citation>
    <scope>NUCLEOTIDE SEQUENCE [LARGE SCALE GENOMIC DNA]</scope>
    <source>
        <strain evidence="10">ATCC 42464 / BCRC 31852 / DSM 1799</strain>
    </source>
</reference>
<keyword evidence="3 7" id="KW-1133">Transmembrane helix</keyword>
<comment type="subcellular location">
    <subcellularLocation>
        <location evidence="1">Membrane</location>
        <topology evidence="1">Multi-pass membrane protein</topology>
    </subcellularLocation>
</comment>
<dbReference type="RefSeq" id="XP_003660924.1">
    <property type="nucleotide sequence ID" value="XM_003660876.1"/>
</dbReference>
<comment type="similarity">
    <text evidence="5">Belongs to the SAT4 family.</text>
</comment>
<feature type="transmembrane region" description="Helical" evidence="7">
    <location>
        <begin position="6"/>
        <end position="30"/>
    </location>
</feature>
<feature type="compositionally biased region" description="Polar residues" evidence="6">
    <location>
        <begin position="333"/>
        <end position="344"/>
    </location>
</feature>
<proteinExistence type="inferred from homology"/>
<dbReference type="InParanoid" id="G2PZJ3"/>
<evidence type="ECO:0000259" key="8">
    <source>
        <dbReference type="Pfam" id="PF20684"/>
    </source>
</evidence>
<accession>G2PZJ3</accession>
<evidence type="ECO:0000256" key="4">
    <source>
        <dbReference type="ARBA" id="ARBA00023136"/>
    </source>
</evidence>
<protein>
    <recommendedName>
        <fullName evidence="8">Rhodopsin domain-containing protein</fullName>
    </recommendedName>
</protein>
<evidence type="ECO:0000256" key="1">
    <source>
        <dbReference type="ARBA" id="ARBA00004141"/>
    </source>
</evidence>
<keyword evidence="2 7" id="KW-0812">Transmembrane</keyword>
<dbReference type="Proteomes" id="UP000007322">
    <property type="component" value="Chromosome 1"/>
</dbReference>
<dbReference type="AlphaFoldDB" id="G2PZJ3"/>
<organism evidence="9 10">
    <name type="scientific">Thermothelomyces thermophilus (strain ATCC 42464 / BCRC 31852 / DSM 1799)</name>
    <name type="common">Sporotrichum thermophile</name>
    <dbReference type="NCBI Taxonomy" id="573729"/>
    <lineage>
        <taxon>Eukaryota</taxon>
        <taxon>Fungi</taxon>
        <taxon>Dikarya</taxon>
        <taxon>Ascomycota</taxon>
        <taxon>Pezizomycotina</taxon>
        <taxon>Sordariomycetes</taxon>
        <taxon>Sordariomycetidae</taxon>
        <taxon>Sordariales</taxon>
        <taxon>Chaetomiaceae</taxon>
        <taxon>Thermothelomyces</taxon>
    </lineage>
</organism>
<evidence type="ECO:0000313" key="10">
    <source>
        <dbReference type="Proteomes" id="UP000007322"/>
    </source>
</evidence>
<dbReference type="GO" id="GO:0016020">
    <property type="term" value="C:membrane"/>
    <property type="evidence" value="ECO:0007669"/>
    <property type="project" value="UniProtKB-SubCell"/>
</dbReference>
<dbReference type="Pfam" id="PF20684">
    <property type="entry name" value="Fung_rhodopsin"/>
    <property type="match status" value="1"/>
</dbReference>
<dbReference type="InterPro" id="IPR049326">
    <property type="entry name" value="Rhodopsin_dom_fungi"/>
</dbReference>
<dbReference type="OrthoDB" id="3648173at2759"/>
<feature type="region of interest" description="Disordered" evidence="6">
    <location>
        <begin position="330"/>
        <end position="378"/>
    </location>
</feature>
<dbReference type="EMBL" id="CP003002">
    <property type="protein sequence ID" value="AEO55679.1"/>
    <property type="molecule type" value="Genomic_DNA"/>
</dbReference>
<name>G2PZJ3_THET4</name>
<feature type="transmembrane region" description="Helical" evidence="7">
    <location>
        <begin position="121"/>
        <end position="142"/>
    </location>
</feature>
<evidence type="ECO:0000256" key="5">
    <source>
        <dbReference type="ARBA" id="ARBA00038359"/>
    </source>
</evidence>
<feature type="domain" description="Rhodopsin" evidence="8">
    <location>
        <begin position="26"/>
        <end position="261"/>
    </location>
</feature>
<dbReference type="VEuPathDB" id="FungiDB:MYCTH_2299753"/>
<evidence type="ECO:0000313" key="9">
    <source>
        <dbReference type="EMBL" id="AEO55679.1"/>
    </source>
</evidence>
<feature type="transmembrane region" description="Helical" evidence="7">
    <location>
        <begin position="42"/>
        <end position="61"/>
    </location>
</feature>
<dbReference type="eggNOG" id="ENOG502S025">
    <property type="taxonomic scope" value="Eukaryota"/>
</dbReference>
<dbReference type="InterPro" id="IPR052337">
    <property type="entry name" value="SAT4-like"/>
</dbReference>
<feature type="transmembrane region" description="Helical" evidence="7">
    <location>
        <begin position="162"/>
        <end position="187"/>
    </location>
</feature>
<dbReference type="OMA" id="KEPARCI"/>
<keyword evidence="10" id="KW-1185">Reference proteome</keyword>
<dbReference type="PANTHER" id="PTHR33048">
    <property type="entry name" value="PTH11-LIKE INTEGRAL MEMBRANE PROTEIN (AFU_ORTHOLOGUE AFUA_5G11245)"/>
    <property type="match status" value="1"/>
</dbReference>
<feature type="transmembrane region" description="Helical" evidence="7">
    <location>
        <begin position="85"/>
        <end position="109"/>
    </location>
</feature>